<dbReference type="Proteomes" id="UP000001879">
    <property type="component" value="Chromosome"/>
</dbReference>
<dbReference type="Pfam" id="PF03819">
    <property type="entry name" value="MazG"/>
    <property type="match status" value="1"/>
</dbReference>
<dbReference type="EMBL" id="AOHS01000039">
    <property type="protein sequence ID" value="ELY29024.1"/>
    <property type="molecule type" value="Genomic_DNA"/>
</dbReference>
<evidence type="ECO:0000313" key="5">
    <source>
        <dbReference type="Proteomes" id="UP000011543"/>
    </source>
</evidence>
<dbReference type="KEGG" id="nmg:Nmag_1678"/>
<dbReference type="RefSeq" id="WP_004215713.1">
    <property type="nucleotide sequence ID" value="NC_013922.1"/>
</dbReference>
<dbReference type="PaxDb" id="547559-Nmag_1678"/>
<dbReference type="Gene3D" id="1.10.287.1080">
    <property type="entry name" value="MazG-like"/>
    <property type="match status" value="1"/>
</dbReference>
<dbReference type="InterPro" id="IPR004518">
    <property type="entry name" value="MazG-like_dom"/>
</dbReference>
<keyword evidence="4" id="KW-1185">Reference proteome</keyword>
<accession>D3SUJ6</accession>
<dbReference type="STRING" id="547559.Nmag_1678"/>
<dbReference type="GO" id="GO:0016787">
    <property type="term" value="F:hydrolase activity"/>
    <property type="evidence" value="ECO:0007669"/>
    <property type="project" value="UniProtKB-KW"/>
</dbReference>
<reference evidence="2" key="4">
    <citation type="submission" date="2016-09" db="EMBL/GenBank/DDBJ databases">
        <authorList>
            <person name="Pfeiffer F."/>
        </authorList>
    </citation>
    <scope>NUCLEOTIDE SEQUENCE</scope>
    <source>
        <strain evidence="2">ATCC 43099</strain>
    </source>
</reference>
<reference evidence="3 5" key="3">
    <citation type="journal article" date="2014" name="PLoS Genet.">
        <title>Phylogenetically driven sequencing of extremely halophilic archaea reveals strategies for static and dynamic osmo-response.</title>
        <authorList>
            <person name="Becker E.A."/>
            <person name="Seitzer P.M."/>
            <person name="Tritt A."/>
            <person name="Larsen D."/>
            <person name="Krusor M."/>
            <person name="Yao A.I."/>
            <person name="Wu D."/>
            <person name="Madern D."/>
            <person name="Eisen J.A."/>
            <person name="Darling A.E."/>
            <person name="Facciotti M.T."/>
        </authorList>
    </citation>
    <scope>NUCLEOTIDE SEQUENCE [LARGE SCALE GENOMIC DNA]</scope>
    <source>
        <strain evidence="5">ATCC 43099 / DSM 3394 / CCM 3739 / CIP 104546 / IAM 13178 / JCM 8861 / NBRC 102185 / NCIMB 2190 / MS3</strain>
        <strain evidence="3">MS-3</strain>
    </source>
</reference>
<reference evidence="2 4" key="2">
    <citation type="journal article" date="2012" name="BMC Genomics">
        <title>A comparative genomics perspective on the genetic content of the alkaliphilic haloarchaeon Natrialba magadii ATCC 43099T.</title>
        <authorList>
            <person name="Siddaramappa S."/>
            <person name="Challacombe J.F."/>
            <person name="Decastro R.E."/>
            <person name="Pfeiffer F."/>
            <person name="Sastre D.E."/>
            <person name="Gimenez M.I."/>
            <person name="Paggi R.A."/>
            <person name="Detter J.C."/>
            <person name="Davenport K.W."/>
            <person name="Goodwin L.A."/>
            <person name="Kyrpides N."/>
            <person name="Tapia R."/>
            <person name="Pitluck S."/>
            <person name="Lucas S."/>
            <person name="Woyke T."/>
            <person name="Maupin-Furlow J.A."/>
        </authorList>
    </citation>
    <scope>NUCLEOTIDE SEQUENCE [LARGE SCALE GENOMIC DNA]</scope>
    <source>
        <strain evidence="2">ATCC 43099</strain>
        <strain evidence="4">ATCC 43099 / DSM 3394 / CCM 3739 / CIP 104546 / IAM 13178 / JCM 8861 / NBRC 102185 / NCIMB 2190 / MS3</strain>
    </source>
</reference>
<proteinExistence type="predicted"/>
<dbReference type="CDD" id="cd11523">
    <property type="entry name" value="NTP-PPase"/>
    <property type="match status" value="1"/>
</dbReference>
<evidence type="ECO:0000313" key="2">
    <source>
        <dbReference type="EMBL" id="ADD05254.1"/>
    </source>
</evidence>
<evidence type="ECO:0000259" key="1">
    <source>
        <dbReference type="Pfam" id="PF03819"/>
    </source>
</evidence>
<dbReference type="PATRIC" id="fig|547559.17.peg.2365"/>
<dbReference type="Proteomes" id="UP000011543">
    <property type="component" value="Unassembled WGS sequence"/>
</dbReference>
<feature type="domain" description="NTP pyrophosphohydrolase MazG-like" evidence="1">
    <location>
        <begin position="28"/>
        <end position="93"/>
    </location>
</feature>
<gene>
    <name evidence="2" type="ordered locus">Nmag_1678</name>
    <name evidence="3" type="ORF">C500_11965</name>
</gene>
<dbReference type="GeneID" id="8824518"/>
<keyword evidence="3" id="KW-0378">Hydrolase</keyword>
<dbReference type="SUPFAM" id="SSF101386">
    <property type="entry name" value="all-alpha NTP pyrophosphatases"/>
    <property type="match status" value="1"/>
</dbReference>
<protein>
    <submittedName>
        <fullName evidence="2">MazG family protein</fullName>
    </submittedName>
    <submittedName>
        <fullName evidence="3">MazG nucleotide pyrophosphohydrolase</fullName>
    </submittedName>
</protein>
<dbReference type="HOGENOM" id="CLU_142229_2_0_2"/>
<dbReference type="OrthoDB" id="85269at2157"/>
<dbReference type="EMBL" id="CP001932">
    <property type="protein sequence ID" value="ADD05254.1"/>
    <property type="molecule type" value="Genomic_DNA"/>
</dbReference>
<dbReference type="eggNOG" id="arCOG01084">
    <property type="taxonomic scope" value="Archaea"/>
</dbReference>
<organism evidence="2 4">
    <name type="scientific">Natrialba magadii (strain ATCC 43099 / DSM 3394 / CCM 3739 / CIP 104546 / IAM 13178 / JCM 8861 / NBRC 102185 / NCIMB 2190 / MS3)</name>
    <name type="common">Natronobacterium magadii</name>
    <dbReference type="NCBI Taxonomy" id="547559"/>
    <lineage>
        <taxon>Archaea</taxon>
        <taxon>Methanobacteriati</taxon>
        <taxon>Methanobacteriota</taxon>
        <taxon>Stenosarchaea group</taxon>
        <taxon>Halobacteria</taxon>
        <taxon>Halobacteriales</taxon>
        <taxon>Natrialbaceae</taxon>
        <taxon>Natrialba</taxon>
    </lineage>
</organism>
<sequence length="109" mass="11636">MVDQAAQERVAEFIATHDLEAPPEFRLLDLTSEVGELAKDANTSTEYGSEPTDFDLSSDEIGDVLFALLALAESVDIDADAALDEALAKYEERLAADGVESPGSETGEE</sequence>
<reference evidence="4" key="1">
    <citation type="submission" date="2010-02" db="EMBL/GenBank/DDBJ databases">
        <title>Complete sequence of chromosome of Natrialba magadii ATCC 43099.</title>
        <authorList>
            <consortium name="US DOE Joint Genome Institute"/>
            <person name="Lucas S."/>
            <person name="Copeland A."/>
            <person name="Lapidus A."/>
            <person name="Cheng J.-F."/>
            <person name="Bruce D."/>
            <person name="Goodwin L."/>
            <person name="Pitluck S."/>
            <person name="Davenport K."/>
            <person name="Saunders E."/>
            <person name="Detter J.C."/>
            <person name="Han C."/>
            <person name="Tapia R."/>
            <person name="Land M."/>
            <person name="Hauser L."/>
            <person name="Kyrpides N."/>
            <person name="Mikhailova N."/>
            <person name="De Castro R.E."/>
            <person name="Maupin-Furlow J.A."/>
            <person name="Woyke T."/>
        </authorList>
    </citation>
    <scope>NUCLEOTIDE SEQUENCE [LARGE SCALE GENOMIC DNA]</scope>
    <source>
        <strain evidence="4">ATCC 43099 / DSM 3394 / CCM 3739 / CIP 104546 / IAM 13178 / JCM 8861 / NBRC 102185 / NCIMB 2190 / MS3</strain>
    </source>
</reference>
<evidence type="ECO:0000313" key="3">
    <source>
        <dbReference type="EMBL" id="ELY29024.1"/>
    </source>
</evidence>
<dbReference type="AlphaFoldDB" id="D3SUJ6"/>
<name>D3SUJ6_NATMM</name>
<evidence type="ECO:0000313" key="4">
    <source>
        <dbReference type="Proteomes" id="UP000001879"/>
    </source>
</evidence>